<gene>
    <name evidence="1" type="ORF">ACFSFW_07760</name>
</gene>
<evidence type="ECO:0000313" key="1">
    <source>
        <dbReference type="EMBL" id="MFD1778560.1"/>
    </source>
</evidence>
<proteinExistence type="predicted"/>
<keyword evidence="2" id="KW-1185">Reference proteome</keyword>
<dbReference type="RefSeq" id="WP_180271154.1">
    <property type="nucleotide sequence ID" value="NZ_JBHUEK010000010.1"/>
</dbReference>
<evidence type="ECO:0000313" key="2">
    <source>
        <dbReference type="Proteomes" id="UP001597227"/>
    </source>
</evidence>
<reference evidence="2" key="1">
    <citation type="journal article" date="2019" name="Int. J. Syst. Evol. Microbiol.">
        <title>The Global Catalogue of Microorganisms (GCM) 10K type strain sequencing project: providing services to taxonomists for standard genome sequencing and annotation.</title>
        <authorList>
            <consortium name="The Broad Institute Genomics Platform"/>
            <consortium name="The Broad Institute Genome Sequencing Center for Infectious Disease"/>
            <person name="Wu L."/>
            <person name="Ma J."/>
        </authorList>
    </citation>
    <scope>NUCLEOTIDE SEQUENCE [LARGE SCALE GENOMIC DNA]</scope>
    <source>
        <strain evidence="2">CCUG 15531</strain>
    </source>
</reference>
<accession>A0ABW4ML11</accession>
<name>A0ABW4ML11_9BACI</name>
<sequence>MKEQTVKFTYNEIDLLIEAMDKDIWKDIKWKFVTEEEIESLLKTS</sequence>
<comment type="caution">
    <text evidence="1">The sequence shown here is derived from an EMBL/GenBank/DDBJ whole genome shotgun (WGS) entry which is preliminary data.</text>
</comment>
<protein>
    <submittedName>
        <fullName evidence="1">Uncharacterized protein</fullName>
    </submittedName>
</protein>
<dbReference type="EMBL" id="JBHUEK010000010">
    <property type="protein sequence ID" value="MFD1778560.1"/>
    <property type="molecule type" value="Genomic_DNA"/>
</dbReference>
<dbReference type="Proteomes" id="UP001597227">
    <property type="component" value="Unassembled WGS sequence"/>
</dbReference>
<organism evidence="1 2">
    <name type="scientific">Fredinandcohnia salidurans</name>
    <dbReference type="NCBI Taxonomy" id="2595041"/>
    <lineage>
        <taxon>Bacteria</taxon>
        <taxon>Bacillati</taxon>
        <taxon>Bacillota</taxon>
        <taxon>Bacilli</taxon>
        <taxon>Bacillales</taxon>
        <taxon>Bacillaceae</taxon>
        <taxon>Fredinandcohnia</taxon>
    </lineage>
</organism>